<reference evidence="2" key="1">
    <citation type="journal article" date="2016" name="Front. Microbiol.">
        <title>Genome Sequence of the Piezophilic, Mesophilic Sulfate-Reducing Bacterium Desulfovibrio indicus J2T.</title>
        <authorList>
            <person name="Cao J."/>
            <person name="Maignien L."/>
            <person name="Shao Z."/>
            <person name="Alain K."/>
            <person name="Jebbar M."/>
        </authorList>
    </citation>
    <scope>NUCLEOTIDE SEQUENCE</scope>
    <source>
        <strain evidence="2">JCM 32048</strain>
    </source>
</reference>
<dbReference type="Proteomes" id="UP001055286">
    <property type="component" value="Unassembled WGS sequence"/>
</dbReference>
<evidence type="ECO:0000256" key="1">
    <source>
        <dbReference type="SAM" id="MobiDB-lite"/>
    </source>
</evidence>
<name>A0AA37M483_9HYPH</name>
<gene>
    <name evidence="2" type="ORF">MPEAHAMD_2350</name>
</gene>
<protein>
    <submittedName>
        <fullName evidence="2">Uncharacterized protein</fullName>
    </submittedName>
</protein>
<feature type="region of interest" description="Disordered" evidence="1">
    <location>
        <begin position="1"/>
        <end position="27"/>
    </location>
</feature>
<evidence type="ECO:0000313" key="3">
    <source>
        <dbReference type="Proteomes" id="UP001055286"/>
    </source>
</evidence>
<keyword evidence="3" id="KW-1185">Reference proteome</keyword>
<feature type="compositionally biased region" description="Basic and acidic residues" evidence="1">
    <location>
        <begin position="140"/>
        <end position="153"/>
    </location>
</feature>
<organism evidence="2 3">
    <name type="scientific">Methylobacterium frigidaeris</name>
    <dbReference type="NCBI Taxonomy" id="2038277"/>
    <lineage>
        <taxon>Bacteria</taxon>
        <taxon>Pseudomonadati</taxon>
        <taxon>Pseudomonadota</taxon>
        <taxon>Alphaproteobacteria</taxon>
        <taxon>Hyphomicrobiales</taxon>
        <taxon>Methylobacteriaceae</taxon>
        <taxon>Methylobacterium</taxon>
    </lineage>
</organism>
<dbReference type="AlphaFoldDB" id="A0AA37M483"/>
<dbReference type="EMBL" id="BPQJ01000009">
    <property type="protein sequence ID" value="GJD62198.1"/>
    <property type="molecule type" value="Genomic_DNA"/>
</dbReference>
<sequence>MSLAACAPQRAAGDHPRARSVEPGHWPIRNRTVRRRSEYRRSRGVLLRAFQHGCGPSRAVVGRPERREVDRQAVAAEVTDIGLRCVAVRLAEQRPDLLACRAGPDAGHARRSDEVQARVRVVVIAEARLPPAAIERRPSLVAVRRGDGERENRGQSGPAGTGARRPRLVPPEPRIRSGRTARCDMMRSPMRTNRRGRPCPVMFPAHDGHGRTASRNRGERSA</sequence>
<reference evidence="2" key="2">
    <citation type="submission" date="2021-08" db="EMBL/GenBank/DDBJ databases">
        <authorList>
            <person name="Tani A."/>
            <person name="Ola A."/>
            <person name="Ogura Y."/>
            <person name="Katsura K."/>
            <person name="Hayashi T."/>
        </authorList>
    </citation>
    <scope>NUCLEOTIDE SEQUENCE</scope>
    <source>
        <strain evidence="2">JCM 32048</strain>
    </source>
</reference>
<feature type="compositionally biased region" description="Basic and acidic residues" evidence="1">
    <location>
        <begin position="206"/>
        <end position="222"/>
    </location>
</feature>
<comment type="caution">
    <text evidence="2">The sequence shown here is derived from an EMBL/GenBank/DDBJ whole genome shotgun (WGS) entry which is preliminary data.</text>
</comment>
<feature type="region of interest" description="Disordered" evidence="1">
    <location>
        <begin position="140"/>
        <end position="222"/>
    </location>
</feature>
<feature type="compositionally biased region" description="Basic and acidic residues" evidence="1">
    <location>
        <begin position="12"/>
        <end position="22"/>
    </location>
</feature>
<proteinExistence type="predicted"/>
<accession>A0AA37M483</accession>
<evidence type="ECO:0000313" key="2">
    <source>
        <dbReference type="EMBL" id="GJD62198.1"/>
    </source>
</evidence>